<evidence type="ECO:0000259" key="1">
    <source>
        <dbReference type="Pfam" id="PF13452"/>
    </source>
</evidence>
<dbReference type="AlphaFoldDB" id="A0A543BTG1"/>
<dbReference type="InterPro" id="IPR029069">
    <property type="entry name" value="HotDog_dom_sf"/>
</dbReference>
<accession>A0A543BTG1</accession>
<dbReference type="GO" id="GO:0019171">
    <property type="term" value="F:(3R)-hydroxyacyl-[acyl-carrier-protein] dehydratase activity"/>
    <property type="evidence" value="ECO:0007669"/>
    <property type="project" value="TreeGrafter"/>
</dbReference>
<proteinExistence type="predicted"/>
<protein>
    <submittedName>
        <fullName evidence="2">3-methylfumaryl-CoA hydratase</fullName>
    </submittedName>
</protein>
<evidence type="ECO:0000313" key="3">
    <source>
        <dbReference type="Proteomes" id="UP000316096"/>
    </source>
</evidence>
<feature type="domain" description="FAS1-like dehydratase" evidence="1">
    <location>
        <begin position="45"/>
        <end position="119"/>
    </location>
</feature>
<gene>
    <name evidence="2" type="ORF">FB559_8734</name>
</gene>
<evidence type="ECO:0000313" key="2">
    <source>
        <dbReference type="EMBL" id="TQL88117.1"/>
    </source>
</evidence>
<dbReference type="Pfam" id="PF13452">
    <property type="entry name" value="FAS1_DH_region"/>
    <property type="match status" value="1"/>
</dbReference>
<dbReference type="OrthoDB" id="7183822at2"/>
<dbReference type="RefSeq" id="WP_141963908.1">
    <property type="nucleotide sequence ID" value="NZ_VFOZ01000003.1"/>
</dbReference>
<dbReference type="EMBL" id="VFOZ01000003">
    <property type="protein sequence ID" value="TQL88117.1"/>
    <property type="molecule type" value="Genomic_DNA"/>
</dbReference>
<dbReference type="Proteomes" id="UP000316096">
    <property type="component" value="Unassembled WGS sequence"/>
</dbReference>
<reference evidence="2 3" key="1">
    <citation type="submission" date="2019-06" db="EMBL/GenBank/DDBJ databases">
        <title>Sequencing the genomes of 1000 actinobacteria strains.</title>
        <authorList>
            <person name="Klenk H.-P."/>
        </authorList>
    </citation>
    <scope>NUCLEOTIDE SEQUENCE [LARGE SCALE GENOMIC DNA]</scope>
    <source>
        <strain evidence="2 3">DSM 102200</strain>
    </source>
</reference>
<dbReference type="Gene3D" id="3.10.129.10">
    <property type="entry name" value="Hotdog Thioesterase"/>
    <property type="match status" value="2"/>
</dbReference>
<dbReference type="PANTHER" id="PTHR28152">
    <property type="entry name" value="HYDROXYACYL-THIOESTER DEHYDRATASE TYPE 2, MITOCHONDRIAL"/>
    <property type="match status" value="1"/>
</dbReference>
<dbReference type="PANTHER" id="PTHR28152:SF1">
    <property type="entry name" value="HYDROXYACYL-THIOESTER DEHYDRATASE TYPE 2, MITOCHONDRIAL"/>
    <property type="match status" value="1"/>
</dbReference>
<dbReference type="InterPro" id="IPR039569">
    <property type="entry name" value="FAS1-like_DH_region"/>
</dbReference>
<organism evidence="2 3">
    <name type="scientific">Actinoallomurus bryophytorum</name>
    <dbReference type="NCBI Taxonomy" id="1490222"/>
    <lineage>
        <taxon>Bacteria</taxon>
        <taxon>Bacillati</taxon>
        <taxon>Actinomycetota</taxon>
        <taxon>Actinomycetes</taxon>
        <taxon>Streptosporangiales</taxon>
        <taxon>Thermomonosporaceae</taxon>
        <taxon>Actinoallomurus</taxon>
    </lineage>
</organism>
<dbReference type="InterPro" id="IPR052741">
    <property type="entry name" value="Mitochondrial_HTD2"/>
</dbReference>
<name>A0A543BTG1_9ACTN</name>
<sequence>MIERTETLVPGPAQGLAGLLDTDVAGTLPLMWHWVYLLERPSPAALGTDGHPAGGIPAPPGEGMRRMFAGGQVTAHRPLHLGREATRRTEVTGRSDKQGRSGPLSFVTVQHTIIQDGHTAVVDRQDIVYLPDRPHAAPPAGATGAVAEPAAYQPGAPSTRTLFQFSALTYNAHRIHYDGDYARDAEGYPGLVVHGPLQALYLAEAARRRCLAAGDPVPSSCRYRLLAPLFLGEPLRLSLTALGHAEVRSGDRVTAVADFS</sequence>
<comment type="caution">
    <text evidence="2">The sequence shown here is derived from an EMBL/GenBank/DDBJ whole genome shotgun (WGS) entry which is preliminary data.</text>
</comment>
<dbReference type="SUPFAM" id="SSF54637">
    <property type="entry name" value="Thioesterase/thiol ester dehydrase-isomerase"/>
    <property type="match status" value="2"/>
</dbReference>
<keyword evidence="3" id="KW-1185">Reference proteome</keyword>